<dbReference type="FunFam" id="3.40.50.300:FF:001447">
    <property type="entry name" value="Ras-related protein Rab-1B"/>
    <property type="match status" value="1"/>
</dbReference>
<gene>
    <name evidence="4" type="ORF">M0811_13879</name>
</gene>
<evidence type="ECO:0000313" key="5">
    <source>
        <dbReference type="Proteomes" id="UP001149090"/>
    </source>
</evidence>
<dbReference type="SUPFAM" id="SSF52540">
    <property type="entry name" value="P-loop containing nucleoside triphosphate hydrolases"/>
    <property type="match status" value="1"/>
</dbReference>
<sequence length="119" mass="13787">MRGKMDGFLIVYNITYSYSFKGVPEFLQLIEKSDLSNYPKILIGNKCDLENQREVSKEKGKEFADKIGIPFFETSAKENINIDEAFEKLIKMILETNPEPNFHKREKSKKKKGCAFVLN</sequence>
<evidence type="ECO:0000256" key="2">
    <source>
        <dbReference type="ARBA" id="ARBA00022741"/>
    </source>
</evidence>
<evidence type="ECO:0000256" key="1">
    <source>
        <dbReference type="ARBA" id="ARBA00006270"/>
    </source>
</evidence>
<dbReference type="EMBL" id="JAPDFW010000004">
    <property type="protein sequence ID" value="KAJ5080695.1"/>
    <property type="molecule type" value="Genomic_DNA"/>
</dbReference>
<keyword evidence="5" id="KW-1185">Reference proteome</keyword>
<name>A0A9Q0LXR4_ANAIG</name>
<dbReference type="PRINTS" id="PR00449">
    <property type="entry name" value="RASTRNSFRMNG"/>
</dbReference>
<dbReference type="PROSITE" id="PS51419">
    <property type="entry name" value="RAB"/>
    <property type="match status" value="1"/>
</dbReference>
<evidence type="ECO:0000313" key="4">
    <source>
        <dbReference type="EMBL" id="KAJ5080695.1"/>
    </source>
</evidence>
<dbReference type="GO" id="GO:0003924">
    <property type="term" value="F:GTPase activity"/>
    <property type="evidence" value="ECO:0007669"/>
    <property type="project" value="InterPro"/>
</dbReference>
<dbReference type="Gene3D" id="3.40.50.300">
    <property type="entry name" value="P-loop containing nucleotide triphosphate hydrolases"/>
    <property type="match status" value="1"/>
</dbReference>
<dbReference type="AlphaFoldDB" id="A0A9Q0LXR4"/>
<dbReference type="InterPro" id="IPR001806">
    <property type="entry name" value="Small_GTPase"/>
</dbReference>
<keyword evidence="3" id="KW-0342">GTP-binding</keyword>
<comment type="similarity">
    <text evidence="1">Belongs to the small GTPase superfamily. Rab family.</text>
</comment>
<dbReference type="OrthoDB" id="9989112at2759"/>
<evidence type="ECO:0000256" key="3">
    <source>
        <dbReference type="ARBA" id="ARBA00023134"/>
    </source>
</evidence>
<reference evidence="4" key="1">
    <citation type="submission" date="2022-10" db="EMBL/GenBank/DDBJ databases">
        <title>Novel sulphate-reducing endosymbionts in the free-living metamonad Anaeramoeba.</title>
        <authorList>
            <person name="Jerlstrom-Hultqvist J."/>
            <person name="Cepicka I."/>
            <person name="Gallot-Lavallee L."/>
            <person name="Salas-Leiva D."/>
            <person name="Curtis B.A."/>
            <person name="Zahonova K."/>
            <person name="Pipaliya S."/>
            <person name="Dacks J."/>
            <person name="Roger A.J."/>
        </authorList>
    </citation>
    <scope>NUCLEOTIDE SEQUENCE</scope>
    <source>
        <strain evidence="4">BMAN</strain>
    </source>
</reference>
<dbReference type="PANTHER" id="PTHR47980">
    <property type="entry name" value="LD44762P"/>
    <property type="match status" value="1"/>
</dbReference>
<keyword evidence="2" id="KW-0547">Nucleotide-binding</keyword>
<dbReference type="InterPro" id="IPR027417">
    <property type="entry name" value="P-loop_NTPase"/>
</dbReference>
<dbReference type="SMART" id="SM00173">
    <property type="entry name" value="RAS"/>
    <property type="match status" value="1"/>
</dbReference>
<protein>
    <submittedName>
        <fullName evidence="4">Small gtp binding protein rab8</fullName>
    </submittedName>
</protein>
<dbReference type="GO" id="GO:0005525">
    <property type="term" value="F:GTP binding"/>
    <property type="evidence" value="ECO:0007669"/>
    <property type="project" value="UniProtKB-KW"/>
</dbReference>
<comment type="caution">
    <text evidence="4">The sequence shown here is derived from an EMBL/GenBank/DDBJ whole genome shotgun (WGS) entry which is preliminary data.</text>
</comment>
<dbReference type="OMA" id="ENDHSAC"/>
<organism evidence="4 5">
    <name type="scientific">Anaeramoeba ignava</name>
    <name type="common">Anaerobic marine amoeba</name>
    <dbReference type="NCBI Taxonomy" id="1746090"/>
    <lineage>
        <taxon>Eukaryota</taxon>
        <taxon>Metamonada</taxon>
        <taxon>Anaeramoebidae</taxon>
        <taxon>Anaeramoeba</taxon>
    </lineage>
</organism>
<dbReference type="Pfam" id="PF00071">
    <property type="entry name" value="Ras"/>
    <property type="match status" value="1"/>
</dbReference>
<dbReference type="InterPro" id="IPR050305">
    <property type="entry name" value="Small_GTPase_Rab"/>
</dbReference>
<dbReference type="SMART" id="SM00175">
    <property type="entry name" value="RAB"/>
    <property type="match status" value="1"/>
</dbReference>
<dbReference type="PROSITE" id="PS51421">
    <property type="entry name" value="RAS"/>
    <property type="match status" value="1"/>
</dbReference>
<accession>A0A9Q0LXR4</accession>
<dbReference type="Proteomes" id="UP001149090">
    <property type="component" value="Unassembled WGS sequence"/>
</dbReference>
<proteinExistence type="inferred from homology"/>